<dbReference type="AlphaFoldDB" id="A0A6A6KX86"/>
<dbReference type="Pfam" id="PF00118">
    <property type="entry name" value="Cpn60_TCP1"/>
    <property type="match status" value="1"/>
</dbReference>
<dbReference type="SUPFAM" id="SSF48592">
    <property type="entry name" value="GroEL equatorial domain-like"/>
    <property type="match status" value="1"/>
</dbReference>
<protein>
    <submittedName>
        <fullName evidence="5">Uncharacterized protein</fullName>
    </submittedName>
</protein>
<dbReference type="EMBL" id="JAAGAX010000014">
    <property type="protein sequence ID" value="KAF2292653.1"/>
    <property type="molecule type" value="Genomic_DNA"/>
</dbReference>
<dbReference type="PANTHER" id="PTHR45633">
    <property type="entry name" value="60 KDA HEAT SHOCK PROTEIN, MITOCHONDRIAL"/>
    <property type="match status" value="1"/>
</dbReference>
<keyword evidence="3" id="KW-0067">ATP-binding</keyword>
<dbReference type="GO" id="GO:0042026">
    <property type="term" value="P:protein refolding"/>
    <property type="evidence" value="ECO:0007669"/>
    <property type="project" value="InterPro"/>
</dbReference>
<dbReference type="PRINTS" id="PR00304">
    <property type="entry name" value="TCOMPLEXTCP1"/>
</dbReference>
<gene>
    <name evidence="5" type="ORF">GH714_026434</name>
</gene>
<evidence type="ECO:0000256" key="2">
    <source>
        <dbReference type="ARBA" id="ARBA00022741"/>
    </source>
</evidence>
<dbReference type="GO" id="GO:0140662">
    <property type="term" value="F:ATP-dependent protein folding chaperone"/>
    <property type="evidence" value="ECO:0007669"/>
    <property type="project" value="InterPro"/>
</dbReference>
<evidence type="ECO:0000313" key="6">
    <source>
        <dbReference type="Proteomes" id="UP000467840"/>
    </source>
</evidence>
<dbReference type="InterPro" id="IPR001844">
    <property type="entry name" value="Cpn60/GroEL"/>
</dbReference>
<evidence type="ECO:0000313" key="5">
    <source>
        <dbReference type="EMBL" id="KAF2292653.1"/>
    </source>
</evidence>
<evidence type="ECO:0000256" key="4">
    <source>
        <dbReference type="ARBA" id="ARBA00023186"/>
    </source>
</evidence>
<keyword evidence="4" id="KW-0143">Chaperone</keyword>
<dbReference type="InterPro" id="IPR002423">
    <property type="entry name" value="Cpn60/GroEL/TCP-1"/>
</dbReference>
<keyword evidence="2" id="KW-0547">Nucleotide-binding</keyword>
<evidence type="ECO:0000256" key="3">
    <source>
        <dbReference type="ARBA" id="ARBA00022840"/>
    </source>
</evidence>
<keyword evidence="6" id="KW-1185">Reference proteome</keyword>
<organism evidence="5 6">
    <name type="scientific">Hevea brasiliensis</name>
    <name type="common">Para rubber tree</name>
    <name type="synonym">Siphonia brasiliensis</name>
    <dbReference type="NCBI Taxonomy" id="3981"/>
    <lineage>
        <taxon>Eukaryota</taxon>
        <taxon>Viridiplantae</taxon>
        <taxon>Streptophyta</taxon>
        <taxon>Embryophyta</taxon>
        <taxon>Tracheophyta</taxon>
        <taxon>Spermatophyta</taxon>
        <taxon>Magnoliopsida</taxon>
        <taxon>eudicotyledons</taxon>
        <taxon>Gunneridae</taxon>
        <taxon>Pentapetalae</taxon>
        <taxon>rosids</taxon>
        <taxon>fabids</taxon>
        <taxon>Malpighiales</taxon>
        <taxon>Euphorbiaceae</taxon>
        <taxon>Crotonoideae</taxon>
        <taxon>Micrandreae</taxon>
        <taxon>Hevea</taxon>
    </lineage>
</organism>
<sequence length="186" mass="19927">MGSGPNKDRAISSWRQVKALSPMVRRALPTASPKPNTCWLAGKEQYSEGDFLYYSTPSHLIIGGRLAWSRNYAAKNIKFGVETRALMLKGAEELADAVKVTMGLNWGGPKVTKDGVTVSKSIEFQDKVKNIGASPVKQVAGATNDVAGDVAGDGTTFATVLTHAIFVEGCKSVEAGMNATDLRHWI</sequence>
<dbReference type="Gene3D" id="1.10.560.10">
    <property type="entry name" value="GroEL-like equatorial domain"/>
    <property type="match status" value="1"/>
</dbReference>
<dbReference type="InterPro" id="IPR027413">
    <property type="entry name" value="GROEL-like_equatorial_sf"/>
</dbReference>
<accession>A0A6A6KX86</accession>
<proteinExistence type="inferred from homology"/>
<dbReference type="GO" id="GO:0005524">
    <property type="term" value="F:ATP binding"/>
    <property type="evidence" value="ECO:0007669"/>
    <property type="project" value="UniProtKB-KW"/>
</dbReference>
<comment type="caution">
    <text evidence="5">The sequence shown here is derived from an EMBL/GenBank/DDBJ whole genome shotgun (WGS) entry which is preliminary data.</text>
</comment>
<comment type="similarity">
    <text evidence="1">Belongs to the chaperonin (HSP60) family.</text>
</comment>
<name>A0A6A6KX86_HEVBR</name>
<dbReference type="InterPro" id="IPR017998">
    <property type="entry name" value="Chaperone_TCP-1"/>
</dbReference>
<reference evidence="5 6" key="1">
    <citation type="journal article" date="2020" name="Mol. Plant">
        <title>The Chromosome-Based Rubber Tree Genome Provides New Insights into Spurge Genome Evolution and Rubber Biosynthesis.</title>
        <authorList>
            <person name="Liu J."/>
            <person name="Shi C."/>
            <person name="Shi C.C."/>
            <person name="Li W."/>
            <person name="Zhang Q.J."/>
            <person name="Zhang Y."/>
            <person name="Li K."/>
            <person name="Lu H.F."/>
            <person name="Shi C."/>
            <person name="Zhu S.T."/>
            <person name="Xiao Z.Y."/>
            <person name="Nan H."/>
            <person name="Yue Y."/>
            <person name="Zhu X.G."/>
            <person name="Wu Y."/>
            <person name="Hong X.N."/>
            <person name="Fan G.Y."/>
            <person name="Tong Y."/>
            <person name="Zhang D."/>
            <person name="Mao C.L."/>
            <person name="Liu Y.L."/>
            <person name="Hao S.J."/>
            <person name="Liu W.Q."/>
            <person name="Lv M.Q."/>
            <person name="Zhang H.B."/>
            <person name="Liu Y."/>
            <person name="Hu-Tang G.R."/>
            <person name="Wang J.P."/>
            <person name="Wang J.H."/>
            <person name="Sun Y.H."/>
            <person name="Ni S.B."/>
            <person name="Chen W.B."/>
            <person name="Zhang X.C."/>
            <person name="Jiao Y.N."/>
            <person name="Eichler E.E."/>
            <person name="Li G.H."/>
            <person name="Liu X."/>
            <person name="Gao L.Z."/>
        </authorList>
    </citation>
    <scope>NUCLEOTIDE SEQUENCE [LARGE SCALE GENOMIC DNA]</scope>
    <source>
        <strain evidence="6">cv. GT1</strain>
        <tissue evidence="5">Leaf</tissue>
    </source>
</reference>
<dbReference type="Proteomes" id="UP000467840">
    <property type="component" value="Chromosome 13"/>
</dbReference>
<evidence type="ECO:0000256" key="1">
    <source>
        <dbReference type="ARBA" id="ARBA00006607"/>
    </source>
</evidence>